<dbReference type="PRINTS" id="PR00218">
    <property type="entry name" value="PERIPHERNRDS"/>
</dbReference>
<comment type="similarity">
    <text evidence="2">Belongs to the PRPH2/ROM1 family.</text>
</comment>
<dbReference type="InterPro" id="IPR042026">
    <property type="entry name" value="Peripherin_LEL"/>
</dbReference>
<gene>
    <name evidence="7" type="primary">LOC114458325</name>
</gene>
<dbReference type="PANTHER" id="PTHR19282">
    <property type="entry name" value="TETRASPANIN"/>
    <property type="match status" value="1"/>
</dbReference>
<evidence type="ECO:0000256" key="4">
    <source>
        <dbReference type="ARBA" id="ARBA00022989"/>
    </source>
</evidence>
<reference evidence="7" key="2">
    <citation type="submission" date="2025-09" db="UniProtKB">
        <authorList>
            <consortium name="Ensembl"/>
        </authorList>
    </citation>
    <scope>IDENTIFICATION</scope>
</reference>
<dbReference type="Pfam" id="PF00335">
    <property type="entry name" value="Tetraspanin"/>
    <property type="match status" value="1"/>
</dbReference>
<proteinExistence type="inferred from homology"/>
<feature type="transmembrane region" description="Helical" evidence="6">
    <location>
        <begin position="107"/>
        <end position="132"/>
    </location>
</feature>
<evidence type="ECO:0000256" key="1">
    <source>
        <dbReference type="ARBA" id="ARBA00004141"/>
    </source>
</evidence>
<evidence type="ECO:0000256" key="6">
    <source>
        <dbReference type="SAM" id="Phobius"/>
    </source>
</evidence>
<dbReference type="InterPro" id="IPR018499">
    <property type="entry name" value="Tetraspanin/Peripherin"/>
</dbReference>
<keyword evidence="3 6" id="KW-0812">Transmembrane</keyword>
<evidence type="ECO:0000313" key="8">
    <source>
        <dbReference type="Proteomes" id="UP000694680"/>
    </source>
</evidence>
<reference evidence="7" key="1">
    <citation type="submission" date="2025-08" db="UniProtKB">
        <authorList>
            <consortium name="Ensembl"/>
        </authorList>
    </citation>
    <scope>IDENTIFICATION</scope>
</reference>
<dbReference type="FunFam" id="1.10.1450.10:FF:000002">
    <property type="entry name" value="Retinal outer segment membrane protein 1"/>
    <property type="match status" value="1"/>
</dbReference>
<sequence>MVVWCPAESVMVGRLTFTKAEREKLAEVLWLLNWISVVSGLVLVVLGLFLRVEVQRWVELMEEQAILYVPPMLISTGLAACVINFLGVRLSLDCTDLNRFLRWKLLLLPYVCSTFCFTSCILVGALTCFSIHSTLEDSLFVGLRDAMRSYKDTDTPGRCLMKKNLDLLQLHMHCCGNTDHRDWTRIQWVSTRYLDLSSRAVRERLRSNVAGQYLMDGAPFSCCSPLSPWPCIQNQLTNRLVHLGFDRVGQQQNLWSRGCRLALMEHYTGLLRSTGLTVLLVWLLVLTGVRYLQTAMENLLLLGDPESESDGWILENSLAQTARSNLGIIKNLGKCYQVEVDPNINTVEPQGFRTTSGPQA</sequence>
<dbReference type="InterPro" id="IPR008952">
    <property type="entry name" value="Tetraspanin_EC2_sf"/>
</dbReference>
<evidence type="ECO:0000256" key="5">
    <source>
        <dbReference type="ARBA" id="ARBA00023136"/>
    </source>
</evidence>
<keyword evidence="8" id="KW-1185">Reference proteome</keyword>
<dbReference type="GO" id="GO:0007601">
    <property type="term" value="P:visual perception"/>
    <property type="evidence" value="ECO:0007669"/>
    <property type="project" value="InterPro"/>
</dbReference>
<feature type="transmembrane region" description="Helical" evidence="6">
    <location>
        <begin position="270"/>
        <end position="292"/>
    </location>
</feature>
<evidence type="ECO:0000256" key="2">
    <source>
        <dbReference type="ARBA" id="ARBA00010674"/>
    </source>
</evidence>
<comment type="subcellular location">
    <subcellularLocation>
        <location evidence="1">Membrane</location>
        <topology evidence="1">Multi-pass membrane protein</topology>
    </subcellularLocation>
</comment>
<dbReference type="PANTHER" id="PTHR19282:SF184">
    <property type="entry name" value="PERIPHERIN 2 LIKE-RELATED"/>
    <property type="match status" value="1"/>
</dbReference>
<dbReference type="Gene3D" id="1.10.1450.10">
    <property type="entry name" value="Tetraspanin"/>
    <property type="match status" value="1"/>
</dbReference>
<dbReference type="SUPFAM" id="SSF48652">
    <property type="entry name" value="Tetraspanin"/>
    <property type="match status" value="1"/>
</dbReference>
<keyword evidence="5 6" id="KW-0472">Membrane</keyword>
<feature type="transmembrane region" description="Helical" evidence="6">
    <location>
        <begin position="28"/>
        <end position="50"/>
    </location>
</feature>
<dbReference type="AlphaFoldDB" id="A0A8C5GZM6"/>
<evidence type="ECO:0000256" key="3">
    <source>
        <dbReference type="ARBA" id="ARBA00022692"/>
    </source>
</evidence>
<dbReference type="CDD" id="cd03162">
    <property type="entry name" value="peripherin_like_LEL"/>
    <property type="match status" value="1"/>
</dbReference>
<dbReference type="Ensembl" id="ENSGWIT00000040469.1">
    <property type="protein sequence ID" value="ENSGWIP00000037160.1"/>
    <property type="gene ID" value="ENSGWIG00000019065.1"/>
</dbReference>
<feature type="transmembrane region" description="Helical" evidence="6">
    <location>
        <begin position="65"/>
        <end position="86"/>
    </location>
</feature>
<name>A0A8C5GZM6_GOUWI</name>
<dbReference type="InterPro" id="IPR000830">
    <property type="entry name" value="Peripherin/rom-1"/>
</dbReference>
<dbReference type="Proteomes" id="UP000694680">
    <property type="component" value="Unassembled WGS sequence"/>
</dbReference>
<accession>A0A8C5GZM6</accession>
<keyword evidence="4 6" id="KW-1133">Transmembrane helix</keyword>
<dbReference type="GO" id="GO:0005886">
    <property type="term" value="C:plasma membrane"/>
    <property type="evidence" value="ECO:0007669"/>
    <property type="project" value="TreeGrafter"/>
</dbReference>
<evidence type="ECO:0000313" key="7">
    <source>
        <dbReference type="Ensembl" id="ENSGWIP00000037160.1"/>
    </source>
</evidence>
<protein>
    <submittedName>
        <fullName evidence="7">Photoreceptor outer segment membrane glycoprotein 2-like</fullName>
    </submittedName>
</protein>
<organism evidence="7 8">
    <name type="scientific">Gouania willdenowi</name>
    <name type="common">Blunt-snouted clingfish</name>
    <name type="synonym">Lepadogaster willdenowi</name>
    <dbReference type="NCBI Taxonomy" id="441366"/>
    <lineage>
        <taxon>Eukaryota</taxon>
        <taxon>Metazoa</taxon>
        <taxon>Chordata</taxon>
        <taxon>Craniata</taxon>
        <taxon>Vertebrata</taxon>
        <taxon>Euteleostomi</taxon>
        <taxon>Actinopterygii</taxon>
        <taxon>Neopterygii</taxon>
        <taxon>Teleostei</taxon>
        <taxon>Neoteleostei</taxon>
        <taxon>Acanthomorphata</taxon>
        <taxon>Ovalentaria</taxon>
        <taxon>Blenniimorphae</taxon>
        <taxon>Blenniiformes</taxon>
        <taxon>Gobiesocoidei</taxon>
        <taxon>Gobiesocidae</taxon>
        <taxon>Gobiesocinae</taxon>
        <taxon>Gouania</taxon>
    </lineage>
</organism>